<feature type="active site" description="Proton donor" evidence="5">
    <location>
        <position position="339"/>
    </location>
</feature>
<dbReference type="PROSITE" id="PS00879">
    <property type="entry name" value="ODR_DC_2_2"/>
    <property type="match status" value="1"/>
</dbReference>
<dbReference type="GO" id="GO:0004586">
    <property type="term" value="F:ornithine decarboxylase activity"/>
    <property type="evidence" value="ECO:0007669"/>
    <property type="project" value="TreeGrafter"/>
</dbReference>
<evidence type="ECO:0000313" key="8">
    <source>
        <dbReference type="Proteomes" id="UP000245124"/>
    </source>
</evidence>
<comment type="similarity">
    <text evidence="2">Belongs to the Orn/Lys/Arg decarboxylase class-II family.</text>
</comment>
<keyword evidence="3 5" id="KW-0663">Pyridoxal phosphate</keyword>
<reference evidence="7 8" key="1">
    <citation type="submission" date="2017-06" db="EMBL/GenBank/DDBJ databases">
        <title>Genome sequencing of cyanobaciteial culture collection at National Institute for Environmental Studies (NIES).</title>
        <authorList>
            <person name="Hirose Y."/>
            <person name="Shimura Y."/>
            <person name="Fujisawa T."/>
            <person name="Nakamura Y."/>
            <person name="Kawachi M."/>
        </authorList>
    </citation>
    <scope>NUCLEOTIDE SEQUENCE [LARGE SCALE GENOMIC DNA]</scope>
    <source>
        <strain evidence="7 8">NIES-4072</strain>
    </source>
</reference>
<feature type="modified residue" description="N6-(pyridoxal phosphate)lysine" evidence="5">
    <location>
        <position position="52"/>
    </location>
</feature>
<dbReference type="Proteomes" id="UP000245124">
    <property type="component" value="Unassembled WGS sequence"/>
</dbReference>
<dbReference type="InterPro" id="IPR000183">
    <property type="entry name" value="Orn/DAP/Arg_de-COase"/>
</dbReference>
<keyword evidence="8" id="KW-1185">Reference proteome</keyword>
<protein>
    <submittedName>
        <fullName evidence="7">Putative ornithine decarboxylase</fullName>
    </submittedName>
</protein>
<dbReference type="Gene3D" id="3.20.20.10">
    <property type="entry name" value="Alanine racemase"/>
    <property type="match status" value="1"/>
</dbReference>
<accession>A0A2R5G7D8</accession>
<name>A0A2R5G7D8_NOSCO</name>
<dbReference type="SUPFAM" id="SSF50621">
    <property type="entry name" value="Alanine racemase C-terminal domain-like"/>
    <property type="match status" value="1"/>
</dbReference>
<dbReference type="PRINTS" id="PR01182">
    <property type="entry name" value="ORNDCRBXLASE"/>
</dbReference>
<dbReference type="Gene3D" id="2.40.37.10">
    <property type="entry name" value="Lyase, Ornithine Decarboxylase, Chain A, domain 1"/>
    <property type="match status" value="1"/>
</dbReference>
<comment type="cofactor">
    <cofactor evidence="1 5">
        <name>pyridoxal 5'-phosphate</name>
        <dbReference type="ChEBI" id="CHEBI:597326"/>
    </cofactor>
</comment>
<evidence type="ECO:0000256" key="5">
    <source>
        <dbReference type="PIRSR" id="PIRSR600183-50"/>
    </source>
</evidence>
<organism evidence="7 8">
    <name type="scientific">Nostoc commune NIES-4072</name>
    <dbReference type="NCBI Taxonomy" id="2005467"/>
    <lineage>
        <taxon>Bacteria</taxon>
        <taxon>Bacillati</taxon>
        <taxon>Cyanobacteriota</taxon>
        <taxon>Cyanophyceae</taxon>
        <taxon>Nostocales</taxon>
        <taxon>Nostocaceae</taxon>
        <taxon>Nostoc</taxon>
    </lineage>
</organism>
<evidence type="ECO:0000259" key="6">
    <source>
        <dbReference type="Pfam" id="PF02784"/>
    </source>
</evidence>
<comment type="caution">
    <text evidence="7">The sequence shown here is derived from an EMBL/GenBank/DDBJ whole genome shotgun (WGS) entry which is preliminary data.</text>
</comment>
<dbReference type="PRINTS" id="PR01179">
    <property type="entry name" value="ODADCRBXLASE"/>
</dbReference>
<dbReference type="RefSeq" id="WP_109013483.1">
    <property type="nucleotide sequence ID" value="NZ_BDUD01000006.1"/>
</dbReference>
<dbReference type="PANTHER" id="PTHR11482">
    <property type="entry name" value="ARGININE/DIAMINOPIMELATE/ORNITHINE DECARBOXYLASE"/>
    <property type="match status" value="1"/>
</dbReference>
<keyword evidence="4" id="KW-0456">Lyase</keyword>
<dbReference type="InterPro" id="IPR009006">
    <property type="entry name" value="Ala_racemase/Decarboxylase_C"/>
</dbReference>
<evidence type="ECO:0000313" key="7">
    <source>
        <dbReference type="EMBL" id="GBG23624.1"/>
    </source>
</evidence>
<gene>
    <name evidence="7" type="ORF">NIES4072_73360</name>
</gene>
<dbReference type="GO" id="GO:0005737">
    <property type="term" value="C:cytoplasm"/>
    <property type="evidence" value="ECO:0007669"/>
    <property type="project" value="TreeGrafter"/>
</dbReference>
<dbReference type="InterPro" id="IPR002433">
    <property type="entry name" value="Orn_de-COase"/>
</dbReference>
<dbReference type="SUPFAM" id="SSF51419">
    <property type="entry name" value="PLP-binding barrel"/>
    <property type="match status" value="1"/>
</dbReference>
<dbReference type="AlphaFoldDB" id="A0A2R5G7D8"/>
<sequence length="396" mass="44524">MTNAVPIFDSVQDLIVREKPETPIFCFSPHVVQDRVQIFKEKFPGITAWAMKSNPHHQVLKAVVNAGIRHFDVASREEIDAVQAVCPEAILHFNHPVKSPEDIEYAWKIGIRSFVVDCFDEVNKISKVIKANDISKYSAATLLIRFYDQNVRGSDHYNFNVKFGASPEEAVDLLAQCKKFGFNVGLTFHCGSQNLRPETYRIMMHTARHISMSAFQGEHQEIHRLNIGGGFPCPYPDSNAPPISEYLKEIRLGGIEHLCELMCEPGRFFVAEAASLLTRVTLRRYGDNRLYINDGIYGSFREPSYVALMPPARAYKADGTPISKLTTSLQPFQIWGATCDSLDGLSNSVYLPNVIQTGDFIEWGMMGAYTIASTTHFNGFPPAKLVQIRSLDPWID</sequence>
<evidence type="ECO:0000256" key="3">
    <source>
        <dbReference type="ARBA" id="ARBA00022898"/>
    </source>
</evidence>
<dbReference type="InterPro" id="IPR029066">
    <property type="entry name" value="PLP-binding_barrel"/>
</dbReference>
<proteinExistence type="inferred from homology"/>
<dbReference type="EMBL" id="BDUD01000006">
    <property type="protein sequence ID" value="GBG23624.1"/>
    <property type="molecule type" value="Genomic_DNA"/>
</dbReference>
<dbReference type="GO" id="GO:0033387">
    <property type="term" value="P:putrescine biosynthetic process from arginine, via ornithine"/>
    <property type="evidence" value="ECO:0007669"/>
    <property type="project" value="TreeGrafter"/>
</dbReference>
<dbReference type="InterPro" id="IPR022644">
    <property type="entry name" value="De-COase2_N"/>
</dbReference>
<dbReference type="PANTHER" id="PTHR11482:SF6">
    <property type="entry name" value="ORNITHINE DECARBOXYLASE 1-RELATED"/>
    <property type="match status" value="1"/>
</dbReference>
<evidence type="ECO:0000256" key="1">
    <source>
        <dbReference type="ARBA" id="ARBA00001933"/>
    </source>
</evidence>
<feature type="domain" description="Orn/DAP/Arg decarboxylase 2 N-terminal" evidence="6">
    <location>
        <begin position="32"/>
        <end position="271"/>
    </location>
</feature>
<evidence type="ECO:0000256" key="2">
    <source>
        <dbReference type="ARBA" id="ARBA00008872"/>
    </source>
</evidence>
<evidence type="ECO:0000256" key="4">
    <source>
        <dbReference type="ARBA" id="ARBA00023239"/>
    </source>
</evidence>
<dbReference type="InterPro" id="IPR022657">
    <property type="entry name" value="De-COase2_CS"/>
</dbReference>
<dbReference type="Pfam" id="PF02784">
    <property type="entry name" value="Orn_Arg_deC_N"/>
    <property type="match status" value="1"/>
</dbReference>